<accession>A0A8S5PYR3</accession>
<proteinExistence type="predicted"/>
<keyword evidence="1" id="KW-0812">Transmembrane</keyword>
<keyword evidence="1" id="KW-1133">Transmembrane helix</keyword>
<protein>
    <submittedName>
        <fullName evidence="2">Uncharacterized protein</fullName>
    </submittedName>
</protein>
<reference evidence="2" key="1">
    <citation type="journal article" date="2021" name="Proc. Natl. Acad. Sci. U.S.A.">
        <title>A Catalog of Tens of Thousands of Viruses from Human Metagenomes Reveals Hidden Associations with Chronic Diseases.</title>
        <authorList>
            <person name="Tisza M.J."/>
            <person name="Buck C.B."/>
        </authorList>
    </citation>
    <scope>NUCLEOTIDE SEQUENCE</scope>
    <source>
        <strain evidence="2">CtIlO27</strain>
    </source>
</reference>
<feature type="transmembrane region" description="Helical" evidence="1">
    <location>
        <begin position="6"/>
        <end position="24"/>
    </location>
</feature>
<organism evidence="2">
    <name type="scientific">Podoviridae sp. ctIlO27</name>
    <dbReference type="NCBI Taxonomy" id="2825238"/>
    <lineage>
        <taxon>Viruses</taxon>
        <taxon>Duplodnaviria</taxon>
        <taxon>Heunggongvirae</taxon>
        <taxon>Uroviricota</taxon>
        <taxon>Caudoviricetes</taxon>
    </lineage>
</organism>
<keyword evidence="1" id="KW-0472">Membrane</keyword>
<name>A0A8S5PYR3_9CAUD</name>
<evidence type="ECO:0000313" key="2">
    <source>
        <dbReference type="EMBL" id="DAE11753.1"/>
    </source>
</evidence>
<dbReference type="EMBL" id="BK015536">
    <property type="protein sequence ID" value="DAE11753.1"/>
    <property type="molecule type" value="Genomic_DNA"/>
</dbReference>
<sequence>MNKPSIEIVIICLTSLLCVAILWLGPLRYKLEATGEGKTIFILDTFSGELMYAGPVGVRIITSIK</sequence>
<evidence type="ECO:0000256" key="1">
    <source>
        <dbReference type="SAM" id="Phobius"/>
    </source>
</evidence>